<evidence type="ECO:0000313" key="1">
    <source>
        <dbReference type="EMBL" id="AYV86328.1"/>
    </source>
</evidence>
<gene>
    <name evidence="1" type="ORF">Solumvirus4_26</name>
</gene>
<sequence>MTDTKTKGLISSDTPNPDYNIDNIIFAGAAKNIEKSIPLLKESWLLIQKTFKNPKLFIYESNSTDKTAVLLNELSYEFKGSIFVSTNTSVKLNSKIHTWDHLPCRIEMIAHARNMLLDMIKHHLNDYSFIVMFDIDLVAPLKPEIIKEVLSNYKSVEWDALISNGVDSQGKIYDAFAYRDKDYPIGSELLHDHWWNLHQEMVRKIDTKEDLKPMVSGFNGLTLYKIKSIEKCRYSAVPTQNLNSLYLKLLKDTNNKLIKMYNERIMNDKSKYPGEYLFDDKTIYWVNNSGYNYPIICEHVTFHADMIANGKSKIFLCPQLYHRGW</sequence>
<accession>A0A3G5AGR8</accession>
<dbReference type="EMBL" id="MK072501">
    <property type="protein sequence ID" value="AYV86328.1"/>
    <property type="molecule type" value="Genomic_DNA"/>
</dbReference>
<protein>
    <submittedName>
        <fullName evidence="1">Uncharacterized protein</fullName>
    </submittedName>
</protein>
<dbReference type="Pfam" id="PF11735">
    <property type="entry name" value="CAP59_mtransfer"/>
    <property type="match status" value="1"/>
</dbReference>
<organism evidence="1">
    <name type="scientific">Solumvirus sp</name>
    <dbReference type="NCBI Taxonomy" id="2487773"/>
    <lineage>
        <taxon>Viruses</taxon>
        <taxon>Pithoviruses</taxon>
    </lineage>
</organism>
<proteinExistence type="predicted"/>
<dbReference type="InterPro" id="IPR021047">
    <property type="entry name" value="Mannosyltransferase_CMT1"/>
</dbReference>
<name>A0A3G5AGR8_9VIRU</name>
<reference evidence="1" key="1">
    <citation type="submission" date="2018-10" db="EMBL/GenBank/DDBJ databases">
        <title>Hidden diversity of soil giant viruses.</title>
        <authorList>
            <person name="Schulz F."/>
            <person name="Alteio L."/>
            <person name="Goudeau D."/>
            <person name="Ryan E.M."/>
            <person name="Malmstrom R.R."/>
            <person name="Blanchard J."/>
            <person name="Woyke T."/>
        </authorList>
    </citation>
    <scope>NUCLEOTIDE SEQUENCE</scope>
    <source>
        <strain evidence="1">SMV1</strain>
    </source>
</reference>